<dbReference type="EMBL" id="JABWDY010019150">
    <property type="protein sequence ID" value="KAF5194112.1"/>
    <property type="molecule type" value="Genomic_DNA"/>
</dbReference>
<organism evidence="1 2">
    <name type="scientific">Thalictrum thalictroides</name>
    <name type="common">Rue-anemone</name>
    <name type="synonym">Anemone thalictroides</name>
    <dbReference type="NCBI Taxonomy" id="46969"/>
    <lineage>
        <taxon>Eukaryota</taxon>
        <taxon>Viridiplantae</taxon>
        <taxon>Streptophyta</taxon>
        <taxon>Embryophyta</taxon>
        <taxon>Tracheophyta</taxon>
        <taxon>Spermatophyta</taxon>
        <taxon>Magnoliopsida</taxon>
        <taxon>Ranunculales</taxon>
        <taxon>Ranunculaceae</taxon>
        <taxon>Thalictroideae</taxon>
        <taxon>Thalictrum</taxon>
    </lineage>
</organism>
<evidence type="ECO:0000313" key="2">
    <source>
        <dbReference type="Proteomes" id="UP000554482"/>
    </source>
</evidence>
<dbReference type="OrthoDB" id="10607260at2759"/>
<dbReference type="Proteomes" id="UP000554482">
    <property type="component" value="Unassembled WGS sequence"/>
</dbReference>
<name>A0A7J6WD27_THATH</name>
<keyword evidence="2" id="KW-1185">Reference proteome</keyword>
<dbReference type="AlphaFoldDB" id="A0A7J6WD27"/>
<gene>
    <name evidence="1" type="ORF">FRX31_016301</name>
</gene>
<proteinExistence type="predicted"/>
<reference evidence="1 2" key="1">
    <citation type="submission" date="2020-06" db="EMBL/GenBank/DDBJ databases">
        <title>Transcriptomic and genomic resources for Thalictrum thalictroides and T. hernandezii: Facilitating candidate gene discovery in an emerging model plant lineage.</title>
        <authorList>
            <person name="Arias T."/>
            <person name="Riano-Pachon D.M."/>
            <person name="Di Stilio V.S."/>
        </authorList>
    </citation>
    <scope>NUCLEOTIDE SEQUENCE [LARGE SCALE GENOMIC DNA]</scope>
    <source>
        <strain evidence="2">cv. WT478/WT964</strain>
        <tissue evidence="1">Leaves</tissue>
    </source>
</reference>
<evidence type="ECO:0000313" key="1">
    <source>
        <dbReference type="EMBL" id="KAF5194112.1"/>
    </source>
</evidence>
<accession>A0A7J6WD27</accession>
<protein>
    <submittedName>
        <fullName evidence="1">Uncharacterized protein</fullName>
    </submittedName>
</protein>
<comment type="caution">
    <text evidence="1">The sequence shown here is derived from an EMBL/GenBank/DDBJ whole genome shotgun (WGS) entry which is preliminary data.</text>
</comment>
<sequence>MEEYLETNDPNPSSLNVMLNPESVPLHYLLTCPTTELYSPTLIFESTRSVTLTVSEKRKGRPPGAKTKFRLKDNTIFTNSNHQKS</sequence>